<proteinExistence type="predicted"/>
<dbReference type="InterPro" id="IPR011029">
    <property type="entry name" value="DEATH-like_dom_sf"/>
</dbReference>
<dbReference type="Proteomes" id="UP001347796">
    <property type="component" value="Unassembled WGS sequence"/>
</dbReference>
<dbReference type="CDD" id="cd01670">
    <property type="entry name" value="Death"/>
    <property type="match status" value="1"/>
</dbReference>
<keyword evidence="1" id="KW-0175">Coiled coil</keyword>
<comment type="caution">
    <text evidence="3">The sequence shown here is derived from an EMBL/GenBank/DDBJ whole genome shotgun (WGS) entry which is preliminary data.</text>
</comment>
<reference evidence="3 4" key="1">
    <citation type="submission" date="2024-01" db="EMBL/GenBank/DDBJ databases">
        <title>The genome of the rayed Mediterranean limpet Patella caerulea (Linnaeus, 1758).</title>
        <authorList>
            <person name="Anh-Thu Weber A."/>
            <person name="Halstead-Nussloch G."/>
        </authorList>
    </citation>
    <scope>NUCLEOTIDE SEQUENCE [LARGE SCALE GENOMIC DNA]</scope>
    <source>
        <strain evidence="3">AATW-2023a</strain>
        <tissue evidence="3">Whole specimen</tissue>
    </source>
</reference>
<accession>A0AAN8J7C3</accession>
<keyword evidence="4" id="KW-1185">Reference proteome</keyword>
<dbReference type="Gene3D" id="1.10.533.10">
    <property type="entry name" value="Death Domain, Fas"/>
    <property type="match status" value="1"/>
</dbReference>
<protein>
    <recommendedName>
        <fullName evidence="2">Death domain-containing protein</fullName>
    </recommendedName>
</protein>
<dbReference type="SUPFAM" id="SSF47986">
    <property type="entry name" value="DEATH domain"/>
    <property type="match status" value="1"/>
</dbReference>
<dbReference type="EMBL" id="JAZGQO010000014">
    <property type="protein sequence ID" value="KAK6171205.1"/>
    <property type="molecule type" value="Genomic_DNA"/>
</dbReference>
<dbReference type="InterPro" id="IPR000488">
    <property type="entry name" value="Death_dom"/>
</dbReference>
<evidence type="ECO:0000256" key="1">
    <source>
        <dbReference type="SAM" id="Coils"/>
    </source>
</evidence>
<sequence length="619" mass="72784">MPTLIGKAGFRMSPRRLSTIKSKARGINQLEASPPRNIRDVRKMMRSEIKMLTKRLIRLERLYYGTDKTIHDEIETYLRPVKSVMRAVLVFDLNKASNIDEAFFRAGKPKQYRPHKSDLILLKEVYLKLQTFLPGKLSDIVDSCEKLLVNLDKYCISFYNRTSDGYIGSAANFEVQIGKWRQEIKNHMSNAKTGFMRFKGNEKISLDTSHLCPQVREFAESTDCCNVLFLVLFADAISNIRAALLLMTSWMKTDENYGSYVRADARDLERTKEERTKTLREAKDRYHSLTFKLSQSEADLQKLTNESRSLEDKQEPLKREESELVVKIRELDIEIEFKEKKIVQIKRESQSDKFLPEYYEEIVDDLRDLKDKLPIYQRQLSGIRYKIQWLTNKKATRDKLAEECKASRRQLKEAEFEKRQAEEFYEEATRAVEVARRISLCKNTNDSAEKLYYSLPFGPRSDRDKGPLNSSRPLYRICEIIADNIEKDWMKLYSNLPFHPERGSHTIERDIAQINESRDRDELLARHALDRWQRHHTRAKVEDLKMGLRKIRRFDILKMVNSELDIPDQGISEKDLEDMAPTRDPELIPYLKQVELFDRLRAAGKLKFELRENSVAEFY</sequence>
<feature type="coiled-coil region" evidence="1">
    <location>
        <begin position="265"/>
        <end position="431"/>
    </location>
</feature>
<evidence type="ECO:0000313" key="3">
    <source>
        <dbReference type="EMBL" id="KAK6171205.1"/>
    </source>
</evidence>
<evidence type="ECO:0000259" key="2">
    <source>
        <dbReference type="PROSITE" id="PS50017"/>
    </source>
</evidence>
<evidence type="ECO:0000313" key="4">
    <source>
        <dbReference type="Proteomes" id="UP001347796"/>
    </source>
</evidence>
<feature type="domain" description="Death" evidence="2">
    <location>
        <begin position="480"/>
        <end position="564"/>
    </location>
</feature>
<gene>
    <name evidence="3" type="ORF">SNE40_019443</name>
</gene>
<dbReference type="AlphaFoldDB" id="A0AAN8J7C3"/>
<organism evidence="3 4">
    <name type="scientific">Patella caerulea</name>
    <name type="common">Rayed Mediterranean limpet</name>
    <dbReference type="NCBI Taxonomy" id="87958"/>
    <lineage>
        <taxon>Eukaryota</taxon>
        <taxon>Metazoa</taxon>
        <taxon>Spiralia</taxon>
        <taxon>Lophotrochozoa</taxon>
        <taxon>Mollusca</taxon>
        <taxon>Gastropoda</taxon>
        <taxon>Patellogastropoda</taxon>
        <taxon>Patelloidea</taxon>
        <taxon>Patellidae</taxon>
        <taxon>Patella</taxon>
    </lineage>
</organism>
<dbReference type="PROSITE" id="PS50017">
    <property type="entry name" value="DEATH_DOMAIN"/>
    <property type="match status" value="1"/>
</dbReference>
<dbReference type="GO" id="GO:0007165">
    <property type="term" value="P:signal transduction"/>
    <property type="evidence" value="ECO:0007669"/>
    <property type="project" value="InterPro"/>
</dbReference>
<name>A0AAN8J7C3_PATCE</name>